<dbReference type="PROSITE" id="PS00463">
    <property type="entry name" value="ZN2_CY6_FUNGAL_1"/>
    <property type="match status" value="1"/>
</dbReference>
<evidence type="ECO:0000256" key="2">
    <source>
        <dbReference type="ARBA" id="ARBA00023242"/>
    </source>
</evidence>
<accession>A0A6A6W1W7</accession>
<feature type="region of interest" description="Disordered" evidence="3">
    <location>
        <begin position="214"/>
        <end position="243"/>
    </location>
</feature>
<dbReference type="InterPro" id="IPR036864">
    <property type="entry name" value="Zn2-C6_fun-type_DNA-bd_sf"/>
</dbReference>
<evidence type="ECO:0000256" key="1">
    <source>
        <dbReference type="ARBA" id="ARBA00004123"/>
    </source>
</evidence>
<dbReference type="PANTHER" id="PTHR37534:SF9">
    <property type="entry name" value="ZN(II)2CYS6 TRANSCRIPTION FACTOR (EUROFUNG)"/>
    <property type="match status" value="1"/>
</dbReference>
<dbReference type="CDD" id="cd00067">
    <property type="entry name" value="GAL4"/>
    <property type="match status" value="1"/>
</dbReference>
<dbReference type="Pfam" id="PF11951">
    <property type="entry name" value="Fungal_trans_2"/>
    <property type="match status" value="1"/>
</dbReference>
<name>A0A6A6W1W7_9PEZI</name>
<dbReference type="Gene3D" id="4.10.240.10">
    <property type="entry name" value="Zn(2)-C6 fungal-type DNA-binding domain"/>
    <property type="match status" value="1"/>
</dbReference>
<dbReference type="Pfam" id="PF00172">
    <property type="entry name" value="Zn_clus"/>
    <property type="match status" value="1"/>
</dbReference>
<protein>
    <recommendedName>
        <fullName evidence="4">Zn(2)-C6 fungal-type domain-containing protein</fullName>
    </recommendedName>
</protein>
<keyword evidence="6" id="KW-1185">Reference proteome</keyword>
<organism evidence="5 6">
    <name type="scientific">Pseudovirgaria hyperparasitica</name>
    <dbReference type="NCBI Taxonomy" id="470096"/>
    <lineage>
        <taxon>Eukaryota</taxon>
        <taxon>Fungi</taxon>
        <taxon>Dikarya</taxon>
        <taxon>Ascomycota</taxon>
        <taxon>Pezizomycotina</taxon>
        <taxon>Dothideomycetes</taxon>
        <taxon>Dothideomycetes incertae sedis</taxon>
        <taxon>Acrospermales</taxon>
        <taxon>Acrospermaceae</taxon>
        <taxon>Pseudovirgaria</taxon>
    </lineage>
</organism>
<feature type="region of interest" description="Disordered" evidence="3">
    <location>
        <begin position="93"/>
        <end position="118"/>
    </location>
</feature>
<dbReference type="GO" id="GO:0000976">
    <property type="term" value="F:transcription cis-regulatory region binding"/>
    <property type="evidence" value="ECO:0007669"/>
    <property type="project" value="TreeGrafter"/>
</dbReference>
<comment type="subcellular location">
    <subcellularLocation>
        <location evidence="1">Nucleus</location>
    </subcellularLocation>
</comment>
<sequence length="723" mass="81155">MRSRTGCLTCRQRKLKCSEEKPECSQCIKASRKCVPSSGITFRHQHNASMNGGIDDAGEQAALGRYYSYKNTFDDESVWLSIPKNVTFVHTTNPYEDPSSPHPTYVTSPQSSSSHDPNIKQYSPNAAFMTPLDSNTDCHSVVLMDQAMQSDTCVSEATQTPEQLSFAMDAAGGQHLRSPSSTTTMDLGLSPRTTMMKNLNLDFILNPVDQTLQQSSPNAVSPLRRMSSHRNRTTTSLGGRHPPENNREVAYLLRYFSEGPGLWMDLFDLGLYFSYYVPVKALLHPLLKYSAIALAAKALAHIHGGKPTYGGKKSRVGRTELYPGDQNVNWSHKATEYYNQAIHILRQRLMDDSSARANELGGTVDLQDGVEAPGQKRRRMNNQSISCPHSVELLVASAILGVYEFLDASNPEWSRHLSGARSLLDIAKEQMMPFERVSFSVSPSPLLKAKKATFWNIARQDMLAAFINNTYTRIDTEDHELWREAGLIVDADGFIEASNDDNYTGMKEDLISNGLIWLMMKLVNFMASGDDVPPEVGGGAWLGAKQRNLLEFWYCLEKHFQKWYDILPQTFFPPARLDPPNEDFATDHRFHEVWFSIPMCAATMQHYHFSQVLLLINKPHESTAGRSTVAARTKSYGNVLEFCQRHCQEIVSIALSQSEASIRIHGIQPLYVAGQCFTDRRDRELVLSLLREIETDTGWATQYRVDQLLAQWDASDSPDPGLG</sequence>
<proteinExistence type="predicted"/>
<feature type="domain" description="Zn(2)-C6 fungal-type" evidence="4">
    <location>
        <begin position="6"/>
        <end position="35"/>
    </location>
</feature>
<dbReference type="SUPFAM" id="SSF57701">
    <property type="entry name" value="Zn2/Cys6 DNA-binding domain"/>
    <property type="match status" value="1"/>
</dbReference>
<dbReference type="InterPro" id="IPR021858">
    <property type="entry name" value="Fun_TF"/>
</dbReference>
<evidence type="ECO:0000313" key="5">
    <source>
        <dbReference type="EMBL" id="KAF2756545.1"/>
    </source>
</evidence>
<dbReference type="AlphaFoldDB" id="A0A6A6W1W7"/>
<dbReference type="GO" id="GO:0005634">
    <property type="term" value="C:nucleus"/>
    <property type="evidence" value="ECO:0007669"/>
    <property type="project" value="UniProtKB-SubCell"/>
</dbReference>
<dbReference type="OrthoDB" id="5418899at2759"/>
<feature type="compositionally biased region" description="Polar residues" evidence="3">
    <location>
        <begin position="105"/>
        <end position="118"/>
    </location>
</feature>
<dbReference type="SMART" id="SM00066">
    <property type="entry name" value="GAL4"/>
    <property type="match status" value="1"/>
</dbReference>
<dbReference type="Proteomes" id="UP000799437">
    <property type="component" value="Unassembled WGS sequence"/>
</dbReference>
<evidence type="ECO:0000313" key="6">
    <source>
        <dbReference type="Proteomes" id="UP000799437"/>
    </source>
</evidence>
<dbReference type="PROSITE" id="PS50048">
    <property type="entry name" value="ZN2_CY6_FUNGAL_2"/>
    <property type="match status" value="1"/>
</dbReference>
<dbReference type="GeneID" id="54490924"/>
<dbReference type="RefSeq" id="XP_033598996.1">
    <property type="nucleotide sequence ID" value="XM_033749870.1"/>
</dbReference>
<dbReference type="GO" id="GO:0045944">
    <property type="term" value="P:positive regulation of transcription by RNA polymerase II"/>
    <property type="evidence" value="ECO:0007669"/>
    <property type="project" value="TreeGrafter"/>
</dbReference>
<dbReference type="PANTHER" id="PTHR37534">
    <property type="entry name" value="TRANSCRIPTIONAL ACTIVATOR PROTEIN UGA3"/>
    <property type="match status" value="1"/>
</dbReference>
<dbReference type="GO" id="GO:0008270">
    <property type="term" value="F:zinc ion binding"/>
    <property type="evidence" value="ECO:0007669"/>
    <property type="project" value="InterPro"/>
</dbReference>
<gene>
    <name evidence="5" type="ORF">EJ05DRAFT_67340</name>
</gene>
<dbReference type="InterPro" id="IPR001138">
    <property type="entry name" value="Zn2Cys6_DnaBD"/>
</dbReference>
<keyword evidence="2" id="KW-0539">Nucleus</keyword>
<reference evidence="5" key="1">
    <citation type="journal article" date="2020" name="Stud. Mycol.">
        <title>101 Dothideomycetes genomes: a test case for predicting lifestyles and emergence of pathogens.</title>
        <authorList>
            <person name="Haridas S."/>
            <person name="Albert R."/>
            <person name="Binder M."/>
            <person name="Bloem J."/>
            <person name="Labutti K."/>
            <person name="Salamov A."/>
            <person name="Andreopoulos B."/>
            <person name="Baker S."/>
            <person name="Barry K."/>
            <person name="Bills G."/>
            <person name="Bluhm B."/>
            <person name="Cannon C."/>
            <person name="Castanera R."/>
            <person name="Culley D."/>
            <person name="Daum C."/>
            <person name="Ezra D."/>
            <person name="Gonzalez J."/>
            <person name="Henrissat B."/>
            <person name="Kuo A."/>
            <person name="Liang C."/>
            <person name="Lipzen A."/>
            <person name="Lutzoni F."/>
            <person name="Magnuson J."/>
            <person name="Mondo S."/>
            <person name="Nolan M."/>
            <person name="Ohm R."/>
            <person name="Pangilinan J."/>
            <person name="Park H.-J."/>
            <person name="Ramirez L."/>
            <person name="Alfaro M."/>
            <person name="Sun H."/>
            <person name="Tritt A."/>
            <person name="Yoshinaga Y."/>
            <person name="Zwiers L.-H."/>
            <person name="Turgeon B."/>
            <person name="Goodwin S."/>
            <person name="Spatafora J."/>
            <person name="Crous P."/>
            <person name="Grigoriev I."/>
        </authorList>
    </citation>
    <scope>NUCLEOTIDE SEQUENCE</scope>
    <source>
        <strain evidence="5">CBS 121739</strain>
    </source>
</reference>
<dbReference type="EMBL" id="ML996575">
    <property type="protein sequence ID" value="KAF2756545.1"/>
    <property type="molecule type" value="Genomic_DNA"/>
</dbReference>
<evidence type="ECO:0000256" key="3">
    <source>
        <dbReference type="SAM" id="MobiDB-lite"/>
    </source>
</evidence>
<evidence type="ECO:0000259" key="4">
    <source>
        <dbReference type="PROSITE" id="PS50048"/>
    </source>
</evidence>
<dbReference type="GO" id="GO:0000981">
    <property type="term" value="F:DNA-binding transcription factor activity, RNA polymerase II-specific"/>
    <property type="evidence" value="ECO:0007669"/>
    <property type="project" value="InterPro"/>
</dbReference>